<evidence type="ECO:0000313" key="7">
    <source>
        <dbReference type="Proteomes" id="UP000008672"/>
    </source>
</evidence>
<accession>M3XLP2</accession>
<gene>
    <name evidence="6" type="primary">LOC102355921</name>
</gene>
<dbReference type="InterPro" id="IPR036056">
    <property type="entry name" value="Fibrinogen-like_C"/>
</dbReference>
<dbReference type="InterPro" id="IPR020837">
    <property type="entry name" value="Fibrinogen_CS"/>
</dbReference>
<dbReference type="GeneID" id="102355921"/>
<reference evidence="7" key="1">
    <citation type="submission" date="2011-08" db="EMBL/GenBank/DDBJ databases">
        <title>The draft genome of Latimeria chalumnae.</title>
        <authorList>
            <person name="Di Palma F."/>
            <person name="Alfoldi J."/>
            <person name="Johnson J."/>
            <person name="Berlin A."/>
            <person name="Gnerre S."/>
            <person name="Jaffe D."/>
            <person name="MacCallum I."/>
            <person name="Young S."/>
            <person name="Walker B.J."/>
            <person name="Lander E."/>
            <person name="Lindblad-Toh K."/>
        </authorList>
    </citation>
    <scope>NUCLEOTIDE SEQUENCE [LARGE SCALE GENOMIC DNA]</scope>
    <source>
        <strain evidence="7">Wild caught</strain>
    </source>
</reference>
<dbReference type="AlphaFoldDB" id="M3XLP2"/>
<dbReference type="FunCoup" id="M3XLP2">
    <property type="interactions" value="28"/>
</dbReference>
<dbReference type="PANTHER" id="PTHR47221">
    <property type="entry name" value="FIBRINOGEN ALPHA CHAIN"/>
    <property type="match status" value="1"/>
</dbReference>
<sequence length="283" mass="32162">MIKVLKENRKRQTTCKLRLSMKSMSILLLCYCFLQLTAESQSSISVLRRQGTDCSDIKAKDVSAVSGVYVIQPLGAPEPFQVFCEMCSFGGWTVIQRHNGQNDLNFRRRWNAYKQGFGTLLGEHWLGLEKMYLLTNQLGKSCKLRVDIGDFEGATAYAKYDDFKIGTENDHYRLQIGSYSGNAGDAFRGNSLNLNQNNMKFSTYDRDNDGCSPCIFGDIAVNSCSREISGGGWWFNQCGMADLNGDWHPQGDNMWWQSAVYWETWNTGMIYSLKYSEMKVICV</sequence>
<comment type="subcellular location">
    <subcellularLocation>
        <location evidence="1">Secreted</location>
    </subcellularLocation>
</comment>
<keyword evidence="3" id="KW-1015">Disulfide bond</keyword>
<dbReference type="Proteomes" id="UP000008672">
    <property type="component" value="Unassembled WGS sequence"/>
</dbReference>
<dbReference type="KEGG" id="lcm:102355921"/>
<evidence type="ECO:0000313" key="6">
    <source>
        <dbReference type="Ensembl" id="ENSLACP00000023648.1"/>
    </source>
</evidence>
<dbReference type="GeneTree" id="ENSGT00940000164836"/>
<evidence type="ECO:0000256" key="3">
    <source>
        <dbReference type="ARBA" id="ARBA00023157"/>
    </source>
</evidence>
<dbReference type="OrthoDB" id="7940501at2759"/>
<dbReference type="CDD" id="cd00087">
    <property type="entry name" value="FReD"/>
    <property type="match status" value="1"/>
</dbReference>
<dbReference type="InterPro" id="IPR002181">
    <property type="entry name" value="Fibrinogen_a/b/g_C_dom"/>
</dbReference>
<dbReference type="Bgee" id="ENSLACG00000016758">
    <property type="expression patterns" value="Expressed in pelvic fin and 5 other cell types or tissues"/>
</dbReference>
<evidence type="ECO:0000256" key="2">
    <source>
        <dbReference type="ARBA" id="ARBA00022525"/>
    </source>
</evidence>
<keyword evidence="2" id="KW-0964">Secreted</keyword>
<reference evidence="6" key="2">
    <citation type="submission" date="2025-08" db="UniProtKB">
        <authorList>
            <consortium name="Ensembl"/>
        </authorList>
    </citation>
    <scope>IDENTIFICATION</scope>
</reference>
<dbReference type="EMBL" id="AFYH01055725">
    <property type="status" value="NOT_ANNOTATED_CDS"/>
    <property type="molecule type" value="Genomic_DNA"/>
</dbReference>
<dbReference type="InterPro" id="IPR037579">
    <property type="entry name" value="FIB_ANG-like"/>
</dbReference>
<protein>
    <recommendedName>
        <fullName evidence="5">Fibrinogen C-terminal domain-containing protein</fullName>
    </recommendedName>
</protein>
<dbReference type="GO" id="GO:0042730">
    <property type="term" value="P:fibrinolysis"/>
    <property type="evidence" value="ECO:0007669"/>
    <property type="project" value="TreeGrafter"/>
</dbReference>
<reference evidence="6" key="3">
    <citation type="submission" date="2025-09" db="UniProtKB">
        <authorList>
            <consortium name="Ensembl"/>
        </authorList>
    </citation>
    <scope>IDENTIFICATION</scope>
</reference>
<dbReference type="InterPro" id="IPR014716">
    <property type="entry name" value="Fibrinogen_a/b/g_C_1"/>
</dbReference>
<organism evidence="6 7">
    <name type="scientific">Latimeria chalumnae</name>
    <name type="common">Coelacanth</name>
    <dbReference type="NCBI Taxonomy" id="7897"/>
    <lineage>
        <taxon>Eukaryota</taxon>
        <taxon>Metazoa</taxon>
        <taxon>Chordata</taxon>
        <taxon>Craniata</taxon>
        <taxon>Vertebrata</taxon>
        <taxon>Euteleostomi</taxon>
        <taxon>Coelacanthiformes</taxon>
        <taxon>Coelacanthidae</taxon>
        <taxon>Latimeria</taxon>
    </lineage>
</organism>
<dbReference type="EMBL" id="AFYH01055729">
    <property type="status" value="NOT_ANNOTATED_CDS"/>
    <property type="molecule type" value="Genomic_DNA"/>
</dbReference>
<dbReference type="Gene3D" id="3.90.215.10">
    <property type="entry name" value="Gamma Fibrinogen, chain A, domain 1"/>
    <property type="match status" value="1"/>
</dbReference>
<dbReference type="GO" id="GO:0005577">
    <property type="term" value="C:fibrinogen complex"/>
    <property type="evidence" value="ECO:0007669"/>
    <property type="project" value="TreeGrafter"/>
</dbReference>
<dbReference type="EMBL" id="AFYH01055730">
    <property type="status" value="NOT_ANNOTATED_CDS"/>
    <property type="molecule type" value="Genomic_DNA"/>
</dbReference>
<name>M3XLP2_LATCH</name>
<proteinExistence type="predicted"/>
<keyword evidence="7" id="KW-1185">Reference proteome</keyword>
<dbReference type="GO" id="GO:0005201">
    <property type="term" value="F:extracellular matrix structural constituent"/>
    <property type="evidence" value="ECO:0007669"/>
    <property type="project" value="TreeGrafter"/>
</dbReference>
<dbReference type="EMBL" id="AFYH01055727">
    <property type="status" value="NOT_ANNOTATED_CDS"/>
    <property type="molecule type" value="Genomic_DNA"/>
</dbReference>
<dbReference type="EMBL" id="AFYH01055726">
    <property type="status" value="NOT_ANNOTATED_CDS"/>
    <property type="molecule type" value="Genomic_DNA"/>
</dbReference>
<dbReference type="GO" id="GO:0070527">
    <property type="term" value="P:platelet aggregation"/>
    <property type="evidence" value="ECO:0007669"/>
    <property type="project" value="TreeGrafter"/>
</dbReference>
<dbReference type="eggNOG" id="KOG2579">
    <property type="taxonomic scope" value="Eukaryota"/>
</dbReference>
<dbReference type="EMBL" id="AFYH01055728">
    <property type="status" value="NOT_ANNOTATED_CDS"/>
    <property type="molecule type" value="Genomic_DNA"/>
</dbReference>
<dbReference type="GO" id="GO:0030674">
    <property type="term" value="F:protein-macromolecule adaptor activity"/>
    <property type="evidence" value="ECO:0007669"/>
    <property type="project" value="TreeGrafter"/>
</dbReference>
<evidence type="ECO:0000256" key="4">
    <source>
        <dbReference type="ARBA" id="ARBA00023180"/>
    </source>
</evidence>
<dbReference type="OMA" id="DWHPAGN"/>
<dbReference type="Pfam" id="PF00147">
    <property type="entry name" value="Fibrinogen_C"/>
    <property type="match status" value="1"/>
</dbReference>
<dbReference type="PROSITE" id="PS51406">
    <property type="entry name" value="FIBRINOGEN_C_2"/>
    <property type="match status" value="1"/>
</dbReference>
<dbReference type="GO" id="GO:0072377">
    <property type="term" value="P:blood coagulation, common pathway"/>
    <property type="evidence" value="ECO:0007669"/>
    <property type="project" value="TreeGrafter"/>
</dbReference>
<evidence type="ECO:0000259" key="5">
    <source>
        <dbReference type="PROSITE" id="PS51406"/>
    </source>
</evidence>
<dbReference type="NCBIfam" id="NF040941">
    <property type="entry name" value="GGGWT_bact"/>
    <property type="match status" value="1"/>
</dbReference>
<dbReference type="SUPFAM" id="SSF56496">
    <property type="entry name" value="Fibrinogen C-terminal domain-like"/>
    <property type="match status" value="1"/>
</dbReference>
<feature type="domain" description="Fibrinogen C-terminal" evidence="5">
    <location>
        <begin position="45"/>
        <end position="283"/>
    </location>
</feature>
<dbReference type="Ensembl" id="ENSLACT00000026651.1">
    <property type="protein sequence ID" value="ENSLACP00000023648.1"/>
    <property type="gene ID" value="ENSLACG00000016758.2"/>
</dbReference>
<evidence type="ECO:0000256" key="1">
    <source>
        <dbReference type="ARBA" id="ARBA00004613"/>
    </source>
</evidence>
<dbReference type="GO" id="GO:0034116">
    <property type="term" value="P:positive regulation of heterotypic cell-cell adhesion"/>
    <property type="evidence" value="ECO:0007669"/>
    <property type="project" value="TreeGrafter"/>
</dbReference>
<keyword evidence="4" id="KW-0325">Glycoprotein</keyword>
<dbReference type="PROSITE" id="PS00514">
    <property type="entry name" value="FIBRINOGEN_C_1"/>
    <property type="match status" value="1"/>
</dbReference>
<dbReference type="RefSeq" id="XP_005994309.1">
    <property type="nucleotide sequence ID" value="XM_005994247.3"/>
</dbReference>
<dbReference type="InParanoid" id="M3XLP2"/>
<dbReference type="PANTHER" id="PTHR47221:SF5">
    <property type="entry name" value="FIBRINOGEN C-TERMINAL DOMAIN-CONTAINING PROTEIN"/>
    <property type="match status" value="1"/>
</dbReference>
<dbReference type="SMART" id="SM00186">
    <property type="entry name" value="FBG"/>
    <property type="match status" value="1"/>
</dbReference>